<organism evidence="1 2">
    <name type="scientific">Penicillium roqueforti (strain FM164)</name>
    <dbReference type="NCBI Taxonomy" id="1365484"/>
    <lineage>
        <taxon>Eukaryota</taxon>
        <taxon>Fungi</taxon>
        <taxon>Dikarya</taxon>
        <taxon>Ascomycota</taxon>
        <taxon>Pezizomycotina</taxon>
        <taxon>Eurotiomycetes</taxon>
        <taxon>Eurotiomycetidae</taxon>
        <taxon>Eurotiales</taxon>
        <taxon>Aspergillaceae</taxon>
        <taxon>Penicillium</taxon>
    </lineage>
</organism>
<protein>
    <submittedName>
        <fullName evidence="1">Uncharacterized protein</fullName>
    </submittedName>
</protein>
<name>W6R4G5_PENRF</name>
<evidence type="ECO:0000313" key="1">
    <source>
        <dbReference type="EMBL" id="CDM36712.1"/>
    </source>
</evidence>
<dbReference type="EMBL" id="HG792019">
    <property type="protein sequence ID" value="CDM36712.1"/>
    <property type="molecule type" value="Genomic_DNA"/>
</dbReference>
<evidence type="ECO:0000313" key="2">
    <source>
        <dbReference type="Proteomes" id="UP000030686"/>
    </source>
</evidence>
<dbReference type="Proteomes" id="UP000030686">
    <property type="component" value="Unassembled WGS sequence"/>
</dbReference>
<sequence length="57" mass="5907">MTRRLHPVTVFANGSGTPALPLVHPEQPQGLGSHSLKVGAVPVSPLVLNCTTLTVLP</sequence>
<reference evidence="1" key="1">
    <citation type="journal article" date="2014" name="Nat. Commun.">
        <title>Multiple recent horizontal transfers of a large genomic region in cheese making fungi.</title>
        <authorList>
            <person name="Cheeseman K."/>
            <person name="Ropars J."/>
            <person name="Renault P."/>
            <person name="Dupont J."/>
            <person name="Gouzy J."/>
            <person name="Branca A."/>
            <person name="Abraham A.L."/>
            <person name="Ceppi M."/>
            <person name="Conseiller E."/>
            <person name="Debuchy R."/>
            <person name="Malagnac F."/>
            <person name="Goarin A."/>
            <person name="Silar P."/>
            <person name="Lacoste S."/>
            <person name="Sallet E."/>
            <person name="Bensimon A."/>
            <person name="Giraud T."/>
            <person name="Brygoo Y."/>
        </authorList>
    </citation>
    <scope>NUCLEOTIDE SEQUENCE [LARGE SCALE GENOMIC DNA]</scope>
    <source>
        <strain evidence="1">FM164</strain>
    </source>
</reference>
<proteinExistence type="predicted"/>
<keyword evidence="2" id="KW-1185">Reference proteome</keyword>
<gene>
    <name evidence="1" type="ORF">PROQFM164_S05g000545</name>
</gene>
<dbReference type="AlphaFoldDB" id="W6R4G5"/>
<accession>W6R4G5</accession>